<dbReference type="Proteomes" id="UP000011135">
    <property type="component" value="Unassembled WGS sequence"/>
</dbReference>
<protein>
    <recommendedName>
        <fullName evidence="3">Transmembrane protein</fullName>
    </recommendedName>
</protein>
<dbReference type="eggNOG" id="ENOG5032YBM">
    <property type="taxonomic scope" value="Bacteria"/>
</dbReference>
<gene>
    <name evidence="1" type="ORF">C900_01497</name>
</gene>
<dbReference type="InterPro" id="IPR025293">
    <property type="entry name" value="YfiR/HmsC-like"/>
</dbReference>
<name>L8JZ82_9BACT</name>
<dbReference type="AlphaFoldDB" id="L8JZ82"/>
<dbReference type="STRING" id="1237149.C900_01497"/>
<dbReference type="EMBL" id="AMZN01000021">
    <property type="protein sequence ID" value="ELR72502.1"/>
    <property type="molecule type" value="Genomic_DNA"/>
</dbReference>
<evidence type="ECO:0008006" key="3">
    <source>
        <dbReference type="Google" id="ProtNLM"/>
    </source>
</evidence>
<evidence type="ECO:0000313" key="1">
    <source>
        <dbReference type="EMBL" id="ELR72502.1"/>
    </source>
</evidence>
<accession>L8JZ82</accession>
<keyword evidence="2" id="KW-1185">Reference proteome</keyword>
<sequence length="166" mass="18791">MLLISAQISPSNEYKVKAVFLFNFVQFVEWPSKAFAEKDSPLVIGILGENPFGTYLHETVYHEKLTGHPLVVKQYENVKEVSNCQILFVNPDNIGELGSIAEELKQQHVLIVGEATEAFMKRGGMIGFFLQDGRIRMKINLESIKEADLKVSSKLLRVADMYNNKQ</sequence>
<proteinExistence type="predicted"/>
<reference evidence="1 2" key="1">
    <citation type="submission" date="2012-12" db="EMBL/GenBank/DDBJ databases">
        <title>Genome assembly of Fulvivirga imtechensis AK7.</title>
        <authorList>
            <person name="Nupur N."/>
            <person name="Khatri I."/>
            <person name="Kumar R."/>
            <person name="Subramanian S."/>
            <person name="Pinnaka A."/>
        </authorList>
    </citation>
    <scope>NUCLEOTIDE SEQUENCE [LARGE SCALE GENOMIC DNA]</scope>
    <source>
        <strain evidence="1 2">AK7</strain>
    </source>
</reference>
<organism evidence="1 2">
    <name type="scientific">Fulvivirga imtechensis AK7</name>
    <dbReference type="NCBI Taxonomy" id="1237149"/>
    <lineage>
        <taxon>Bacteria</taxon>
        <taxon>Pseudomonadati</taxon>
        <taxon>Bacteroidota</taxon>
        <taxon>Cytophagia</taxon>
        <taxon>Cytophagales</taxon>
        <taxon>Fulvivirgaceae</taxon>
        <taxon>Fulvivirga</taxon>
    </lineage>
</organism>
<evidence type="ECO:0000313" key="2">
    <source>
        <dbReference type="Proteomes" id="UP000011135"/>
    </source>
</evidence>
<dbReference type="Pfam" id="PF13689">
    <property type="entry name" value="DUF4154"/>
    <property type="match status" value="1"/>
</dbReference>
<comment type="caution">
    <text evidence="1">The sequence shown here is derived from an EMBL/GenBank/DDBJ whole genome shotgun (WGS) entry which is preliminary data.</text>
</comment>